<dbReference type="InterPro" id="IPR019458">
    <property type="entry name" value="Est1-like_N"/>
</dbReference>
<dbReference type="InterPro" id="IPR045153">
    <property type="entry name" value="Est1/Ebs1-like"/>
</dbReference>
<dbReference type="InterPro" id="IPR018834">
    <property type="entry name" value="DNA/RNA-bd_Est1-type"/>
</dbReference>
<feature type="compositionally biased region" description="Basic and acidic residues" evidence="2">
    <location>
        <begin position="753"/>
        <end position="766"/>
    </location>
</feature>
<evidence type="ECO:0000313" key="5">
    <source>
        <dbReference type="EMBL" id="KAK6620657.1"/>
    </source>
</evidence>
<feature type="compositionally biased region" description="Polar residues" evidence="2">
    <location>
        <begin position="689"/>
        <end position="706"/>
    </location>
</feature>
<dbReference type="PANTHER" id="PTHR15696:SF5">
    <property type="entry name" value="NONSENSE-MEDIATED MRNA DECAY FACTOR SMG7"/>
    <property type="match status" value="1"/>
</dbReference>
<dbReference type="Pfam" id="PF10374">
    <property type="entry name" value="EST1"/>
    <property type="match status" value="1"/>
</dbReference>
<dbReference type="Gene3D" id="1.25.40.10">
    <property type="entry name" value="Tetratricopeptide repeat domain"/>
    <property type="match status" value="1"/>
</dbReference>
<sequence>MVLKAVVKALKKADKLKEKIQVNKDLLTDNETWLTQQQLQRIYQQVLILDLEYALDKKVEQDLWNYGFKNFIANLQNAAKDKKNPKHSESQAMLYWCLEAAGGFYLTLLHEICSAFDLDLPFRRKGNIYGCNKNISTIDIHCQPNKSSCYYICQHCLVHLGDIARYRNQSRQAEVFYRYAVQLSPSSGQPYNQLAILEASRGDKLSTVYHYVRSVALRHPFSVASTNLSRTLNKHAEEVVKLEGHNKLSCYEYVTTFLKLHGLLHSNMELETAEKLVQILATSLTAHIATESLSCWKLVQMVTINIFALHNARGSVDGNLKTFPDNELTLYEQKIEILIMDFLAACLTAFLLPVYTIKSGDLLLDYFAMPAVKLTLEWIRQEPNVLEKSSFKNRLQIWPSLCKVLNDIQPTIMDFPAQNYAHVPLPEDRDLHGFLPFEKCFQNLKFHTEDLKIDTQALNKLRACRLVDFGVWLCDQTGLNIITCSKKPGSSEDNFIYHFEAIGSQEPPSGEQIKEIEEMILTKLPSPTPSEASGSITGASTPDSSGFFSSILMNPQAKFRSSDFSSQENLLEEKRPGILKCQNSAEKIEKGAKSQPMTNRGHRNVALQAIINKNTEETKQVTFKTPSPTKQTGSLHFNKKQNNSKTEEQKHMKTEDVKKDKKPSPGGKGDWNSLKGPVKGDNHGESDNNDSQQKLVDGLNTRTNKNAVKPEAESGKDGKKKDKVKENPFLEFMTAFPPLPNVKDGYKNSNTKLPEKFRESEKHEEKIIEEENNQKNMSKQQLLSELFSKSKVTDSEQKQPHNMSGLLNLSKQQQKMLTDSKLVRNSMVQQQFQQQQHQGQFQLPQSTQSQQMQQKNFNKSDFPNLQSSAAIQKLKCVDKMEVARKEYEAAMFAMQNKQGQEPQRHFQVGPEPDAGQYDYERHVNLQQSSLQPPLQQQTQPQLYVRVNQPLINVGNYGFKYPTQFFLPWQEPQEPPLPPSWWSETPQSHQQQQQIDLNDVSFYQEAFPYNEKPNFQFDWSFQPYSSNFPIYVPPPVLETAYEDVHAYQISDGFGPGLQMNSRDSVYSNHPQQNSNVQPLGVGNNSYSLFSTSSWGAIRAGENDPDQSYGLSSGMMAQQVTFEDETSSEKGEEKLNRIRLISELLVRSRSIATGTSFRAAKANEEGSAGSEERNLKSHPFATDMEFNIFNFNLIPEVLRRNFRQFRSQNFRNQRKRKLLNRQGSGGRQREQIWGSLDLGCWSPAPSEERKTQVQGVTRKWHLTVGNVVASREEGVKSGGKTTFLY</sequence>
<dbReference type="Pfam" id="PF10373">
    <property type="entry name" value="EST1_DNA_bind"/>
    <property type="match status" value="1"/>
</dbReference>
<evidence type="ECO:0000256" key="2">
    <source>
        <dbReference type="SAM" id="MobiDB-lite"/>
    </source>
</evidence>
<accession>A0AAN8S0L4</accession>
<gene>
    <name evidence="5" type="ORF">RUM43_010952</name>
</gene>
<keyword evidence="1" id="KW-0866">Nonsense-mediated mRNA decay</keyword>
<feature type="region of interest" description="Disordered" evidence="2">
    <location>
        <begin position="617"/>
        <end position="779"/>
    </location>
</feature>
<dbReference type="EMBL" id="JAWJWE010000039">
    <property type="protein sequence ID" value="KAK6620657.1"/>
    <property type="molecule type" value="Genomic_DNA"/>
</dbReference>
<feature type="compositionally biased region" description="Basic and acidic residues" evidence="2">
    <location>
        <begin position="645"/>
        <end position="663"/>
    </location>
</feature>
<dbReference type="PANTHER" id="PTHR15696">
    <property type="entry name" value="SMG-7 SUPPRESSOR WITH MORPHOLOGICAL EFFECT ON GENITALIA PROTEIN 7"/>
    <property type="match status" value="1"/>
</dbReference>
<feature type="compositionally biased region" description="Basic and acidic residues" evidence="2">
    <location>
        <begin position="708"/>
        <end position="728"/>
    </location>
</feature>
<protein>
    <recommendedName>
        <fullName evidence="7">SMG7</fullName>
    </recommendedName>
</protein>
<feature type="domain" description="DNA/RNA-binding" evidence="3">
    <location>
        <begin position="173"/>
        <end position="438"/>
    </location>
</feature>
<dbReference type="SUPFAM" id="SSF48452">
    <property type="entry name" value="TPR-like"/>
    <property type="match status" value="1"/>
</dbReference>
<feature type="domain" description="Telomerase activating protein Est1-like N-terminal" evidence="4">
    <location>
        <begin position="58"/>
        <end position="170"/>
    </location>
</feature>
<dbReference type="GO" id="GO:0042162">
    <property type="term" value="F:telomeric DNA binding"/>
    <property type="evidence" value="ECO:0007669"/>
    <property type="project" value="TreeGrafter"/>
</dbReference>
<evidence type="ECO:0008006" key="7">
    <source>
        <dbReference type="Google" id="ProtNLM"/>
    </source>
</evidence>
<evidence type="ECO:0000259" key="4">
    <source>
        <dbReference type="Pfam" id="PF10374"/>
    </source>
</evidence>
<comment type="caution">
    <text evidence="5">The sequence shown here is derived from an EMBL/GenBank/DDBJ whole genome shotgun (WGS) entry which is preliminary data.</text>
</comment>
<dbReference type="GO" id="GO:0005697">
    <property type="term" value="C:telomerase holoenzyme complex"/>
    <property type="evidence" value="ECO:0007669"/>
    <property type="project" value="TreeGrafter"/>
</dbReference>
<reference evidence="5 6" key="1">
    <citation type="submission" date="2023-10" db="EMBL/GenBank/DDBJ databases">
        <title>Genomes of two closely related lineages of the louse Polyplax serrata with different host specificities.</title>
        <authorList>
            <person name="Martinu J."/>
            <person name="Tarabai H."/>
            <person name="Stefka J."/>
            <person name="Hypsa V."/>
        </authorList>
    </citation>
    <scope>NUCLEOTIDE SEQUENCE [LARGE SCALE GENOMIC DNA]</scope>
    <source>
        <strain evidence="5">HR10_N</strain>
    </source>
</reference>
<evidence type="ECO:0000256" key="1">
    <source>
        <dbReference type="ARBA" id="ARBA00023161"/>
    </source>
</evidence>
<dbReference type="InterPro" id="IPR011990">
    <property type="entry name" value="TPR-like_helical_dom_sf"/>
</dbReference>
<evidence type="ECO:0000259" key="3">
    <source>
        <dbReference type="Pfam" id="PF10373"/>
    </source>
</evidence>
<dbReference type="Proteomes" id="UP001372834">
    <property type="component" value="Unassembled WGS sequence"/>
</dbReference>
<feature type="compositionally biased region" description="Polar residues" evidence="2">
    <location>
        <begin position="620"/>
        <end position="644"/>
    </location>
</feature>
<dbReference type="GO" id="GO:0000184">
    <property type="term" value="P:nuclear-transcribed mRNA catabolic process, nonsense-mediated decay"/>
    <property type="evidence" value="ECO:0007669"/>
    <property type="project" value="UniProtKB-KW"/>
</dbReference>
<name>A0AAN8S0L4_POLSC</name>
<dbReference type="GO" id="GO:0070034">
    <property type="term" value="F:telomerase RNA binding"/>
    <property type="evidence" value="ECO:0007669"/>
    <property type="project" value="TreeGrafter"/>
</dbReference>
<proteinExistence type="predicted"/>
<evidence type="ECO:0000313" key="6">
    <source>
        <dbReference type="Proteomes" id="UP001372834"/>
    </source>
</evidence>
<organism evidence="5 6">
    <name type="scientific">Polyplax serrata</name>
    <name type="common">Common mouse louse</name>
    <dbReference type="NCBI Taxonomy" id="468196"/>
    <lineage>
        <taxon>Eukaryota</taxon>
        <taxon>Metazoa</taxon>
        <taxon>Ecdysozoa</taxon>
        <taxon>Arthropoda</taxon>
        <taxon>Hexapoda</taxon>
        <taxon>Insecta</taxon>
        <taxon>Pterygota</taxon>
        <taxon>Neoptera</taxon>
        <taxon>Paraneoptera</taxon>
        <taxon>Psocodea</taxon>
        <taxon>Troctomorpha</taxon>
        <taxon>Phthiraptera</taxon>
        <taxon>Anoplura</taxon>
        <taxon>Polyplacidae</taxon>
        <taxon>Polyplax</taxon>
    </lineage>
</organism>